<feature type="transmembrane region" description="Helical" evidence="6">
    <location>
        <begin position="75"/>
        <end position="94"/>
    </location>
</feature>
<evidence type="ECO:0000256" key="4">
    <source>
        <dbReference type="ARBA" id="ARBA00023136"/>
    </source>
</evidence>
<feature type="transmembrane region" description="Helical" evidence="6">
    <location>
        <begin position="28"/>
        <end position="54"/>
    </location>
</feature>
<evidence type="ECO:0000313" key="8">
    <source>
        <dbReference type="Proteomes" id="UP000242930"/>
    </source>
</evidence>
<keyword evidence="8" id="KW-1185">Reference proteome</keyword>
<evidence type="ECO:0000256" key="2">
    <source>
        <dbReference type="ARBA" id="ARBA00022692"/>
    </source>
</evidence>
<protein>
    <recommendedName>
        <fullName evidence="9">Orotate phosphoribosyltransferase</fullName>
    </recommendedName>
</protein>
<evidence type="ECO:0000313" key="7">
    <source>
        <dbReference type="EMBL" id="SEJ74038.1"/>
    </source>
</evidence>
<evidence type="ECO:0008006" key="9">
    <source>
        <dbReference type="Google" id="ProtNLM"/>
    </source>
</evidence>
<evidence type="ECO:0000256" key="3">
    <source>
        <dbReference type="ARBA" id="ARBA00022989"/>
    </source>
</evidence>
<dbReference type="RefSeq" id="WP_090312858.1">
    <property type="nucleotide sequence ID" value="NZ_FNZE01000016.1"/>
</dbReference>
<dbReference type="STRING" id="915471.SAMN05216201_11626"/>
<organism evidence="7 8">
    <name type="scientific">Pseudomonas linyingensis</name>
    <dbReference type="NCBI Taxonomy" id="915471"/>
    <lineage>
        <taxon>Bacteria</taxon>
        <taxon>Pseudomonadati</taxon>
        <taxon>Pseudomonadota</taxon>
        <taxon>Gammaproteobacteria</taxon>
        <taxon>Pseudomonadales</taxon>
        <taxon>Pseudomonadaceae</taxon>
        <taxon>Pseudomonas</taxon>
    </lineage>
</organism>
<evidence type="ECO:0000256" key="1">
    <source>
        <dbReference type="ARBA" id="ARBA00004141"/>
    </source>
</evidence>
<dbReference type="InterPro" id="IPR019109">
    <property type="entry name" value="MamF_MmsF"/>
</dbReference>
<sequence length="133" mass="14574">MSEQPQSGGPASEPSLPVPPPSAEARKWAMLCHYAAFAWFLAPMVGNVVGPLLVWQLKREEDPYIDAQGREALNFQLTLSLALMVCGVLAWILIGFPLMLLVSVVGLVLTVIGGIRANEGKPWRYPLCIRFLT</sequence>
<feature type="region of interest" description="Disordered" evidence="5">
    <location>
        <begin position="1"/>
        <end position="20"/>
    </location>
</feature>
<dbReference type="Pfam" id="PF09685">
    <property type="entry name" value="MamF_MmsF"/>
    <property type="match status" value="1"/>
</dbReference>
<name>A0A1H7B9C9_9PSED</name>
<dbReference type="EMBL" id="FNZE01000016">
    <property type="protein sequence ID" value="SEJ74038.1"/>
    <property type="molecule type" value="Genomic_DNA"/>
</dbReference>
<gene>
    <name evidence="7" type="ORF">SAMN05216201_11626</name>
</gene>
<feature type="transmembrane region" description="Helical" evidence="6">
    <location>
        <begin position="100"/>
        <end position="117"/>
    </location>
</feature>
<accession>A0A1H7B9C9</accession>
<dbReference type="Proteomes" id="UP000242930">
    <property type="component" value="Unassembled WGS sequence"/>
</dbReference>
<evidence type="ECO:0000256" key="5">
    <source>
        <dbReference type="SAM" id="MobiDB-lite"/>
    </source>
</evidence>
<dbReference type="AlphaFoldDB" id="A0A1H7B9C9"/>
<comment type="subcellular location">
    <subcellularLocation>
        <location evidence="1">Membrane</location>
        <topology evidence="1">Multi-pass membrane protein</topology>
    </subcellularLocation>
</comment>
<keyword evidence="4 6" id="KW-0472">Membrane</keyword>
<proteinExistence type="predicted"/>
<reference evidence="8" key="1">
    <citation type="submission" date="2016-10" db="EMBL/GenBank/DDBJ databases">
        <authorList>
            <person name="Varghese N."/>
            <person name="Submissions S."/>
        </authorList>
    </citation>
    <scope>NUCLEOTIDE SEQUENCE [LARGE SCALE GENOMIC DNA]</scope>
    <source>
        <strain evidence="8">LMG 25967</strain>
    </source>
</reference>
<keyword evidence="2 6" id="KW-0812">Transmembrane</keyword>
<evidence type="ECO:0000256" key="6">
    <source>
        <dbReference type="SAM" id="Phobius"/>
    </source>
</evidence>
<dbReference type="OrthoDB" id="9808930at2"/>
<keyword evidence="3 6" id="KW-1133">Transmembrane helix</keyword>